<feature type="compositionally biased region" description="Polar residues" evidence="1">
    <location>
        <begin position="1"/>
        <end position="20"/>
    </location>
</feature>
<dbReference type="EMBL" id="DS027056">
    <property type="protein sequence ID" value="EAW09731.1"/>
    <property type="molecule type" value="Genomic_DNA"/>
</dbReference>
<feature type="region of interest" description="Disordered" evidence="1">
    <location>
        <begin position="435"/>
        <end position="568"/>
    </location>
</feature>
<keyword evidence="3" id="KW-1185">Reference proteome</keyword>
<sequence>MPTPERNTGRLSPSRRNYNYQQQQQQPQGSPFRQARNDSHSVRDSGVSYIPSPTSKYGAQTRRTFTRTNTLTGAFNTVSGYTTMADDEDIATSTPYTTGTPSPHRRRQRFDPLSPESNPPNELAESYRRIDEADSLIGRDTDDEYHIHKNWNKFSPAYPARDYGVFDQATDESPRRRLSDHVQDEERLRRAKTSRSPVLSPRVKTSTAEKLQRHENMDDPISSDEVFKPKLNVPSGWGSKAKHISNWLQRSAPFNEPESEVENPISPQRSTTTYDFDFHTSPARAKEPARATRDNRAPLSDAENKLPAQRDYKGIQGDPEHIANTPITVYKNSSFNMPTPSKRDSHGLLQKLARRASPEQRRDQAELRTPEAPKGGQHRIYDKTPVVTGAWIDTPMTERVSDRVVERPEDSTKNDMPFAAAQDVEFSMAQIYGESNTVSEQNKAARERERARERLRQQEQERELQRAQGRQRDREKARLEEQEKERIEREEKEKNEREREEQEKSTEREKPKVPLVKPDLPKSALEAVMQEHKADKGSLDVGDDTLESLQEMLKEESVEPKAGTDDDAAYEKSVIQKLERGQGEKDSGDSKVNKQLRSLEQDQENVQKEIKSVEDQMTQKISKEFLRPKPPQAQPKSKRVRTGKKCDSCGAAADGRIYVSIPLPLLWRRNPVSRRIHPTRLGWFLLLSLLWFITESKMCDYYCHPTVAPVCEGNCLRRDAPRYPFVIPTMLWRWSHLSAVLAPVATVGIAFLRLLAQLLGMWDGYVDEPPRTLNLSGEVRIYGTRMAQPPVIATSTPGFFARQWPAKEPKYTPEAVYTPETVPLSKVVEEEVPRGTWDDDSMDDDELL</sequence>
<feature type="compositionally biased region" description="Basic and acidic residues" evidence="1">
    <location>
        <begin position="529"/>
        <end position="538"/>
    </location>
</feature>
<name>A1CKQ7_ASPCL</name>
<dbReference type="AlphaFoldDB" id="A1CKQ7"/>
<feature type="compositionally biased region" description="Low complexity" evidence="1">
    <location>
        <begin position="92"/>
        <end position="102"/>
    </location>
</feature>
<accession>A1CKQ7</accession>
<feature type="region of interest" description="Disordered" evidence="1">
    <location>
        <begin position="354"/>
        <end position="384"/>
    </location>
</feature>
<dbReference type="HOGENOM" id="CLU_016543_0_0_1"/>
<feature type="compositionally biased region" description="Acidic residues" evidence="1">
    <location>
        <begin position="838"/>
        <end position="848"/>
    </location>
</feature>
<dbReference type="OMA" id="MLWRWSH"/>
<organism evidence="2 3">
    <name type="scientific">Aspergillus clavatus (strain ATCC 1007 / CBS 513.65 / DSM 816 / NCTC 3887 / NRRL 1 / QM 1276 / 107)</name>
    <dbReference type="NCBI Taxonomy" id="344612"/>
    <lineage>
        <taxon>Eukaryota</taxon>
        <taxon>Fungi</taxon>
        <taxon>Dikarya</taxon>
        <taxon>Ascomycota</taxon>
        <taxon>Pezizomycotina</taxon>
        <taxon>Eurotiomycetes</taxon>
        <taxon>Eurotiomycetidae</taxon>
        <taxon>Eurotiales</taxon>
        <taxon>Aspergillaceae</taxon>
        <taxon>Aspergillus</taxon>
        <taxon>Aspergillus subgen. Fumigati</taxon>
    </lineage>
</organism>
<feature type="region of interest" description="Disordered" evidence="1">
    <location>
        <begin position="254"/>
        <end position="320"/>
    </location>
</feature>
<feature type="region of interest" description="Disordered" evidence="1">
    <location>
        <begin position="1"/>
        <end position="64"/>
    </location>
</feature>
<dbReference type="KEGG" id="act:ACLA_039460"/>
<feature type="compositionally biased region" description="Basic and acidic residues" evidence="1">
    <location>
        <begin position="356"/>
        <end position="371"/>
    </location>
</feature>
<dbReference type="GeneID" id="4703549"/>
<proteinExistence type="predicted"/>
<feature type="compositionally biased region" description="Basic and acidic residues" evidence="1">
    <location>
        <begin position="828"/>
        <end position="837"/>
    </location>
</feature>
<feature type="compositionally biased region" description="Basic and acidic residues" evidence="1">
    <location>
        <begin position="443"/>
        <end position="512"/>
    </location>
</feature>
<feature type="region of interest" description="Disordered" evidence="1">
    <location>
        <begin position="828"/>
        <end position="848"/>
    </location>
</feature>
<feature type="compositionally biased region" description="Basic and acidic residues" evidence="1">
    <location>
        <begin position="552"/>
        <end position="564"/>
    </location>
</feature>
<dbReference type="RefSeq" id="XP_001271157.1">
    <property type="nucleotide sequence ID" value="XM_001271156.1"/>
</dbReference>
<dbReference type="Proteomes" id="UP000006701">
    <property type="component" value="Unassembled WGS sequence"/>
</dbReference>
<dbReference type="OrthoDB" id="3439035at2759"/>
<dbReference type="STRING" id="344612.A1CKQ7"/>
<gene>
    <name evidence="2" type="ORF">ACLA_039460</name>
</gene>
<feature type="region of interest" description="Disordered" evidence="1">
    <location>
        <begin position="621"/>
        <end position="645"/>
    </location>
</feature>
<feature type="compositionally biased region" description="Basic and acidic residues" evidence="1">
    <location>
        <begin position="172"/>
        <end position="188"/>
    </location>
</feature>
<protein>
    <submittedName>
        <fullName evidence="2">Uncharacterized protein</fullName>
    </submittedName>
</protein>
<feature type="compositionally biased region" description="Low complexity" evidence="1">
    <location>
        <begin position="513"/>
        <end position="522"/>
    </location>
</feature>
<evidence type="ECO:0000256" key="1">
    <source>
        <dbReference type="SAM" id="MobiDB-lite"/>
    </source>
</evidence>
<dbReference type="eggNOG" id="ENOG502SBBS">
    <property type="taxonomic scope" value="Eukaryota"/>
</dbReference>
<reference evidence="2 3" key="1">
    <citation type="journal article" date="2008" name="PLoS Genet.">
        <title>Genomic islands in the pathogenic filamentous fungus Aspergillus fumigatus.</title>
        <authorList>
            <person name="Fedorova N.D."/>
            <person name="Khaldi N."/>
            <person name="Joardar V.S."/>
            <person name="Maiti R."/>
            <person name="Amedeo P."/>
            <person name="Anderson M.J."/>
            <person name="Crabtree J."/>
            <person name="Silva J.C."/>
            <person name="Badger J.H."/>
            <person name="Albarraq A."/>
            <person name="Angiuoli S."/>
            <person name="Bussey H."/>
            <person name="Bowyer P."/>
            <person name="Cotty P.J."/>
            <person name="Dyer P.S."/>
            <person name="Egan A."/>
            <person name="Galens K."/>
            <person name="Fraser-Liggett C.M."/>
            <person name="Haas B.J."/>
            <person name="Inman J.M."/>
            <person name="Kent R."/>
            <person name="Lemieux S."/>
            <person name="Malavazi I."/>
            <person name="Orvis J."/>
            <person name="Roemer T."/>
            <person name="Ronning C.M."/>
            <person name="Sundaram J.P."/>
            <person name="Sutton G."/>
            <person name="Turner G."/>
            <person name="Venter J.C."/>
            <person name="White O.R."/>
            <person name="Whitty B.R."/>
            <person name="Youngman P."/>
            <person name="Wolfe K.H."/>
            <person name="Goldman G.H."/>
            <person name="Wortman J.R."/>
            <person name="Jiang B."/>
            <person name="Denning D.W."/>
            <person name="Nierman W.C."/>
        </authorList>
    </citation>
    <scope>NUCLEOTIDE SEQUENCE [LARGE SCALE GENOMIC DNA]</scope>
    <source>
        <strain evidence="3">ATCC 1007 / CBS 513.65 / DSM 816 / NCTC 3887 / NRRL 1</strain>
    </source>
</reference>
<evidence type="ECO:0000313" key="2">
    <source>
        <dbReference type="EMBL" id="EAW09731.1"/>
    </source>
</evidence>
<feature type="compositionally biased region" description="Polar residues" evidence="1">
    <location>
        <begin position="265"/>
        <end position="274"/>
    </location>
</feature>
<evidence type="ECO:0000313" key="3">
    <source>
        <dbReference type="Proteomes" id="UP000006701"/>
    </source>
</evidence>
<feature type="compositionally biased region" description="Basic and acidic residues" evidence="1">
    <location>
        <begin position="284"/>
        <end position="320"/>
    </location>
</feature>
<dbReference type="VEuPathDB" id="FungiDB:ACLA_039460"/>
<feature type="region of interest" description="Disordered" evidence="1">
    <location>
        <begin position="167"/>
        <end position="227"/>
    </location>
</feature>
<feature type="region of interest" description="Disordered" evidence="1">
    <location>
        <begin position="89"/>
        <end position="129"/>
    </location>
</feature>